<keyword evidence="5 8" id="KW-0862">Zinc</keyword>
<name>A0A1B6KJ36_9HEMI</name>
<dbReference type="GO" id="GO:0005634">
    <property type="term" value="C:nucleus"/>
    <property type="evidence" value="ECO:0007669"/>
    <property type="project" value="UniProtKB-SubCell"/>
</dbReference>
<dbReference type="GO" id="GO:0008270">
    <property type="term" value="F:zinc ion binding"/>
    <property type="evidence" value="ECO:0007669"/>
    <property type="project" value="UniProtKB-UniRule"/>
</dbReference>
<dbReference type="SMART" id="SM00355">
    <property type="entry name" value="ZnF_C2H2"/>
    <property type="match status" value="9"/>
</dbReference>
<accession>A0A1B6KJ36</accession>
<dbReference type="SUPFAM" id="SSF57667">
    <property type="entry name" value="beta-beta-alpha zinc fingers"/>
    <property type="match status" value="4"/>
</dbReference>
<organism evidence="11">
    <name type="scientific">Graphocephala atropunctata</name>
    <dbReference type="NCBI Taxonomy" id="36148"/>
    <lineage>
        <taxon>Eukaryota</taxon>
        <taxon>Metazoa</taxon>
        <taxon>Ecdysozoa</taxon>
        <taxon>Arthropoda</taxon>
        <taxon>Hexapoda</taxon>
        <taxon>Insecta</taxon>
        <taxon>Pterygota</taxon>
        <taxon>Neoptera</taxon>
        <taxon>Paraneoptera</taxon>
        <taxon>Hemiptera</taxon>
        <taxon>Auchenorrhyncha</taxon>
        <taxon>Membracoidea</taxon>
        <taxon>Cicadellidae</taxon>
        <taxon>Cicadellinae</taxon>
        <taxon>Cicadellini</taxon>
        <taxon>Graphocephala</taxon>
    </lineage>
</organism>
<dbReference type="GO" id="GO:0043565">
    <property type="term" value="F:sequence-specific DNA binding"/>
    <property type="evidence" value="ECO:0007669"/>
    <property type="project" value="TreeGrafter"/>
</dbReference>
<evidence type="ECO:0000259" key="9">
    <source>
        <dbReference type="PROSITE" id="PS50157"/>
    </source>
</evidence>
<gene>
    <name evidence="11" type="ORF">g.8945</name>
</gene>
<dbReference type="AlphaFoldDB" id="A0A1B6KJ36"/>
<feature type="domain" description="C2H2-type" evidence="9">
    <location>
        <begin position="527"/>
        <end position="554"/>
    </location>
</feature>
<dbReference type="InterPro" id="IPR036236">
    <property type="entry name" value="Znf_C2H2_sf"/>
</dbReference>
<feature type="domain" description="C2H2-type" evidence="9">
    <location>
        <begin position="352"/>
        <end position="379"/>
    </location>
</feature>
<evidence type="ECO:0000256" key="7">
    <source>
        <dbReference type="PROSITE-ProRule" id="PRU00042"/>
    </source>
</evidence>
<feature type="domain" description="C2H2-type" evidence="9">
    <location>
        <begin position="471"/>
        <end position="498"/>
    </location>
</feature>
<reference evidence="11" key="1">
    <citation type="submission" date="2015-11" db="EMBL/GenBank/DDBJ databases">
        <title>De novo transcriptome assembly of four potential Pierce s Disease insect vectors from Arizona vineyards.</title>
        <authorList>
            <person name="Tassone E.E."/>
        </authorList>
    </citation>
    <scope>NUCLEOTIDE SEQUENCE</scope>
</reference>
<keyword evidence="6" id="KW-0539">Nucleus</keyword>
<dbReference type="Gene3D" id="3.40.1800.20">
    <property type="match status" value="1"/>
</dbReference>
<evidence type="ECO:0000259" key="10">
    <source>
        <dbReference type="PROSITE" id="PS51915"/>
    </source>
</evidence>
<dbReference type="PANTHER" id="PTHR24408">
    <property type="entry name" value="ZINC FINGER PROTEIN"/>
    <property type="match status" value="1"/>
</dbReference>
<dbReference type="FunFam" id="3.30.160.60:FF:000145">
    <property type="entry name" value="Zinc finger protein 574"/>
    <property type="match status" value="1"/>
</dbReference>
<protein>
    <recommendedName>
        <fullName evidence="12">Protein krueppel</fullName>
    </recommendedName>
</protein>
<evidence type="ECO:0000256" key="5">
    <source>
        <dbReference type="ARBA" id="ARBA00022833"/>
    </source>
</evidence>
<dbReference type="FunFam" id="3.30.160.60:FF:001049">
    <property type="entry name" value="zinc finger protein 319"/>
    <property type="match status" value="1"/>
</dbReference>
<feature type="domain" description="C2H2-type" evidence="9">
    <location>
        <begin position="281"/>
        <end position="308"/>
    </location>
</feature>
<dbReference type="Gene3D" id="3.30.160.60">
    <property type="entry name" value="Classic Zinc Finger"/>
    <property type="match status" value="6"/>
</dbReference>
<dbReference type="InterPro" id="IPR012934">
    <property type="entry name" value="Znf_AD"/>
</dbReference>
<dbReference type="FunFam" id="3.30.160.60:FF:000100">
    <property type="entry name" value="Zinc finger 45-like"/>
    <property type="match status" value="1"/>
</dbReference>
<evidence type="ECO:0000256" key="4">
    <source>
        <dbReference type="ARBA" id="ARBA00022771"/>
    </source>
</evidence>
<dbReference type="PROSITE" id="PS51915">
    <property type="entry name" value="ZAD"/>
    <property type="match status" value="1"/>
</dbReference>
<dbReference type="GO" id="GO:0000981">
    <property type="term" value="F:DNA-binding transcription factor activity, RNA polymerase II-specific"/>
    <property type="evidence" value="ECO:0007669"/>
    <property type="project" value="TreeGrafter"/>
</dbReference>
<keyword evidence="4 7" id="KW-0863">Zinc-finger</keyword>
<sequence length="563" mass="64703">MKMETVVEEGEEEYIMNQEDTDWNYELDLSQLCRICANPNEYLIPIFHGEGLEHELISKISRHLPIKVTENDKLPTHLCYQCASTLIAWHDMVVGCLEADDKLKTLLSSDNKEIEVTEESTTEEKSEPLTSEVIKITEVKVKAVPQTVETEINHVTHQPKLSPTNEVESVIIEEEVTSMEPEFEEEVATDTKDEIVIKEEEISQLISVPVGADVLTAVEVYEDVETSVVLHDFVEGLEEGQYIAYVDGDDYVESSVEVMDQETEYQENEEDNEVTEDSKPYICTECGKVFTNIILFKSHLNTHQSRGHFCSYCEASYKRIDHLQKHIEIMHPESNITFEPKAKKVNPYAKTFLCNTCGKILKSSIAYENHTLKHQSKCPFSCDHCPETFPNRGARRRHEVKEHNILFKDNGNPDGYHICEICGLEMFSDGAYYHHKDKHGDPYPCTFCGKLYGSRSLMQVHARRHTNERPFVCTLCNRNFKVKQELSAHMNIHKDLRPYQCPHCPKMCRKSSDLIHHIRTHTGEKPYICDKCGRGFAQAGDMRKHRQLHFKPSKINKIATSNS</sequence>
<dbReference type="FunFam" id="3.30.160.60:FF:000110">
    <property type="entry name" value="Zinc finger protein-like"/>
    <property type="match status" value="1"/>
</dbReference>
<dbReference type="PROSITE" id="PS50157">
    <property type="entry name" value="ZINC_FINGER_C2H2_2"/>
    <property type="match status" value="6"/>
</dbReference>
<dbReference type="PROSITE" id="PS00028">
    <property type="entry name" value="ZINC_FINGER_C2H2_1"/>
    <property type="match status" value="8"/>
</dbReference>
<dbReference type="EMBL" id="GEBQ01028514">
    <property type="protein sequence ID" value="JAT11463.1"/>
    <property type="molecule type" value="Transcribed_RNA"/>
</dbReference>
<keyword evidence="2 8" id="KW-0479">Metal-binding</keyword>
<feature type="binding site" evidence="8">
    <location>
        <position position="82"/>
    </location>
    <ligand>
        <name>Zn(2+)</name>
        <dbReference type="ChEBI" id="CHEBI:29105"/>
    </ligand>
</feature>
<feature type="binding site" evidence="8">
    <location>
        <position position="33"/>
    </location>
    <ligand>
        <name>Zn(2+)</name>
        <dbReference type="ChEBI" id="CHEBI:29105"/>
    </ligand>
</feature>
<comment type="subcellular location">
    <subcellularLocation>
        <location evidence="1">Nucleus</location>
    </subcellularLocation>
</comment>
<evidence type="ECO:0000256" key="1">
    <source>
        <dbReference type="ARBA" id="ARBA00004123"/>
    </source>
</evidence>
<evidence type="ECO:0000256" key="8">
    <source>
        <dbReference type="PROSITE-ProRule" id="PRU01263"/>
    </source>
</evidence>
<dbReference type="SUPFAM" id="SSF57716">
    <property type="entry name" value="Glucocorticoid receptor-like (DNA-binding domain)"/>
    <property type="match status" value="1"/>
</dbReference>
<dbReference type="Pfam" id="PF00096">
    <property type="entry name" value="zf-C2H2"/>
    <property type="match status" value="4"/>
</dbReference>
<dbReference type="PANTHER" id="PTHR24408:SF58">
    <property type="entry name" value="TRANSCRIPTION FACTOR (TFIIIA), PUTATIVE (AFU_ORTHOLOGUE AFUA_1G05150)-RELATED"/>
    <property type="match status" value="1"/>
</dbReference>
<feature type="binding site" evidence="8">
    <location>
        <position position="79"/>
    </location>
    <ligand>
        <name>Zn(2+)</name>
        <dbReference type="ChEBI" id="CHEBI:29105"/>
    </ligand>
</feature>
<feature type="domain" description="C2H2-type" evidence="9">
    <location>
        <begin position="443"/>
        <end position="470"/>
    </location>
</feature>
<dbReference type="InterPro" id="IPR013087">
    <property type="entry name" value="Znf_C2H2_type"/>
</dbReference>
<evidence type="ECO:0000256" key="6">
    <source>
        <dbReference type="ARBA" id="ARBA00023242"/>
    </source>
</evidence>
<dbReference type="Pfam" id="PF07776">
    <property type="entry name" value="zf-AD"/>
    <property type="match status" value="1"/>
</dbReference>
<feature type="domain" description="C2H2-type" evidence="9">
    <location>
        <begin position="499"/>
        <end position="526"/>
    </location>
</feature>
<feature type="domain" description="ZAD" evidence="10">
    <location>
        <begin position="31"/>
        <end position="106"/>
    </location>
</feature>
<evidence type="ECO:0000313" key="11">
    <source>
        <dbReference type="EMBL" id="JAT11463.1"/>
    </source>
</evidence>
<feature type="binding site" evidence="8">
    <location>
        <position position="36"/>
    </location>
    <ligand>
        <name>Zn(2+)</name>
        <dbReference type="ChEBI" id="CHEBI:29105"/>
    </ligand>
</feature>
<evidence type="ECO:0000256" key="3">
    <source>
        <dbReference type="ARBA" id="ARBA00022737"/>
    </source>
</evidence>
<evidence type="ECO:0008006" key="12">
    <source>
        <dbReference type="Google" id="ProtNLM"/>
    </source>
</evidence>
<evidence type="ECO:0000256" key="2">
    <source>
        <dbReference type="ARBA" id="ARBA00022723"/>
    </source>
</evidence>
<keyword evidence="3" id="KW-0677">Repeat</keyword>
<dbReference type="SMART" id="SM00868">
    <property type="entry name" value="zf-AD"/>
    <property type="match status" value="1"/>
</dbReference>
<proteinExistence type="predicted"/>